<accession>A0A699XBZ7</accession>
<gene>
    <name evidence="2" type="ORF">Tci_927477</name>
</gene>
<feature type="non-terminal residue" evidence="2">
    <location>
        <position position="1"/>
    </location>
</feature>
<organism evidence="2">
    <name type="scientific">Tanacetum cinerariifolium</name>
    <name type="common">Dalmatian daisy</name>
    <name type="synonym">Chrysanthemum cinerariifolium</name>
    <dbReference type="NCBI Taxonomy" id="118510"/>
    <lineage>
        <taxon>Eukaryota</taxon>
        <taxon>Viridiplantae</taxon>
        <taxon>Streptophyta</taxon>
        <taxon>Embryophyta</taxon>
        <taxon>Tracheophyta</taxon>
        <taxon>Spermatophyta</taxon>
        <taxon>Magnoliopsida</taxon>
        <taxon>eudicotyledons</taxon>
        <taxon>Gunneridae</taxon>
        <taxon>Pentapetalae</taxon>
        <taxon>asterids</taxon>
        <taxon>campanulids</taxon>
        <taxon>Asterales</taxon>
        <taxon>Asteraceae</taxon>
        <taxon>Asteroideae</taxon>
        <taxon>Anthemideae</taxon>
        <taxon>Anthemidinae</taxon>
        <taxon>Tanacetum</taxon>
    </lineage>
</organism>
<proteinExistence type="predicted"/>
<comment type="caution">
    <text evidence="2">The sequence shown here is derived from an EMBL/GenBank/DDBJ whole genome shotgun (WGS) entry which is preliminary data.</text>
</comment>
<evidence type="ECO:0000256" key="1">
    <source>
        <dbReference type="SAM" id="MobiDB-lite"/>
    </source>
</evidence>
<feature type="compositionally biased region" description="Low complexity" evidence="1">
    <location>
        <begin position="82"/>
        <end position="93"/>
    </location>
</feature>
<dbReference type="EMBL" id="BKCJ011818843">
    <property type="protein sequence ID" value="GFD55508.1"/>
    <property type="molecule type" value="Genomic_DNA"/>
</dbReference>
<feature type="region of interest" description="Disordered" evidence="1">
    <location>
        <begin position="51"/>
        <end position="93"/>
    </location>
</feature>
<feature type="non-terminal residue" evidence="2">
    <location>
        <position position="93"/>
    </location>
</feature>
<protein>
    <submittedName>
        <fullName evidence="2">Uncharacterized protein</fullName>
    </submittedName>
</protein>
<reference evidence="2" key="1">
    <citation type="journal article" date="2019" name="Sci. Rep.">
        <title>Draft genome of Tanacetum cinerariifolium, the natural source of mosquito coil.</title>
        <authorList>
            <person name="Yamashiro T."/>
            <person name="Shiraishi A."/>
            <person name="Satake H."/>
            <person name="Nakayama K."/>
        </authorList>
    </citation>
    <scope>NUCLEOTIDE SEQUENCE</scope>
</reference>
<dbReference type="AlphaFoldDB" id="A0A699XBZ7"/>
<evidence type="ECO:0000313" key="2">
    <source>
        <dbReference type="EMBL" id="GFD55508.1"/>
    </source>
</evidence>
<name>A0A699XBZ7_TANCI</name>
<sequence>VDRGRTAEEIARHADALALEAILAQRLRVVGGAFSLKAAVGGGRVGRIGAADGAQQDGGVGHGARHRAGGVLGVGDRDDAAAADQAQGRLDAD</sequence>